<dbReference type="InterPro" id="IPR001611">
    <property type="entry name" value="Leu-rich_rpt"/>
</dbReference>
<feature type="compositionally biased region" description="Pro residues" evidence="2">
    <location>
        <begin position="617"/>
        <end position="631"/>
    </location>
</feature>
<feature type="region of interest" description="Disordered" evidence="2">
    <location>
        <begin position="653"/>
        <end position="700"/>
    </location>
</feature>
<feature type="region of interest" description="Disordered" evidence="2">
    <location>
        <begin position="1135"/>
        <end position="1178"/>
    </location>
</feature>
<evidence type="ECO:0008006" key="5">
    <source>
        <dbReference type="Google" id="ProtNLM"/>
    </source>
</evidence>
<dbReference type="SUPFAM" id="SSF52047">
    <property type="entry name" value="RNI-like"/>
    <property type="match status" value="1"/>
</dbReference>
<feature type="compositionally biased region" description="Polar residues" evidence="2">
    <location>
        <begin position="604"/>
        <end position="613"/>
    </location>
</feature>
<dbReference type="EMBL" id="CAJMWS010000460">
    <property type="protein sequence ID" value="CAE6445516.1"/>
    <property type="molecule type" value="Genomic_DNA"/>
</dbReference>
<feature type="compositionally biased region" description="Acidic residues" evidence="2">
    <location>
        <begin position="1140"/>
        <end position="1164"/>
    </location>
</feature>
<dbReference type="PANTHER" id="PTHR24111">
    <property type="entry name" value="LEUCINE-RICH REPEAT-CONTAINING PROTEIN 34"/>
    <property type="match status" value="1"/>
</dbReference>
<sequence length="1251" mass="131318">MSQTKKGILKRPPPAPKPFFSFTRDVLSISRLLGPGSTPQPLNADGELILKRAHFILPDIRVVYPISSDTAPSSTTQSESRLEIDAAERLRRETEQHQAWTAARVEALYRDICKIRDERVDPTIAAQIRAGVAAPKMLDLSRMRMTFDIASALADLLALDWGLQRLILSDCDLDDLTLKPILHAILIPDSLVHLSLANNKRLRFNAFKMISTFLGKAHALEFIDLSMNVMDKRAVEAILAVLPPAPPAPPPPPTTTPRMSRTPSIASIDSAASAVQFSNPFDGGATIRPTIDTSVPRRVRDSTRYPESPGAGPSSPRPSISTSPRGSVSSPRGSVSSAVPPLESPTSGGTSTPRPGSPPSAGKKKKARRAWTGIKFDECALKGPGLEALGETSQFIPTHAIRTSQIQTVSLQGNKIGSTGAVAIALMIKDYPDQNGGVGGTGTLAPPGTPGLGAARASVGEQTLGLGLGLGTQSQTPTSSAPPSPRPLRSSLSAPGATGPTGHSQGSLNHTESANNRPNITSQSSLTTVSTFKERDITSSPPSGRGDLANGSVRQETPVTPTVRPPPIIAPKPVGLQARLAGAVAAGSTKLTAPLPPAATAAANQPTETLSSSVKPLAPPPRHPAVQPPPVVPGTNYTAYVPRVRRVVAGAANNISSQPSSGTGTPSNQQGGGSPAKPMSGLPGITPGGPTVQASTGTGSGMIPVSYTPRQTPLAVRLQNAARAAASQPSSPSPRTGASPPVIRTNAPARPAVPSPVTMITSSSLGGVTTRLPPNPPTNASAVPSTGPAPGTTGSRTSVALLDIVRSMEGIPKLGCLVSLDLRSNDVRGGVSYIAQVLKRNRTLKTLNLSDNRIEVQGLVQLAEALKYNSTLTSLDLSSNPCSSPSLEGIHAIRNALTLNTTLRHLSLSSTGLTSQGAIALAEFIPDFSSLQHLDLTSNSLDVAGVLALSVGLKVNYELRCLDLSIAPGEEEMARLCREILKICLRNTERAQATEEARAGKLAEGMMSPVLEDTASAVWEPIEHSTLARDAQVNINATAAAGVDPASRIGVWKMSPIEVMSAARTCADEFSRGERGEELLKRAREVRSVLVEMIRTEKDETILGQMLVLNDGLVPLLVGAPEPTVGLGLDVHGETPAEEAKEEETENVEDVEDVEGEGDVDGDGETSPAENLSRSWVAEEGEILRKSRVLLSPNELESESGADSEALRQELLEAQVERAPARVVEETEEPLVHPEPEPEPEPEETVEGPKI</sequence>
<evidence type="ECO:0000313" key="3">
    <source>
        <dbReference type="EMBL" id="CAE6445516.1"/>
    </source>
</evidence>
<dbReference type="InterPro" id="IPR032675">
    <property type="entry name" value="LRR_dom_sf"/>
</dbReference>
<feature type="region of interest" description="Disordered" evidence="2">
    <location>
        <begin position="719"/>
        <end position="794"/>
    </location>
</feature>
<proteinExistence type="predicted"/>
<keyword evidence="1" id="KW-0677">Repeat</keyword>
<evidence type="ECO:0000313" key="4">
    <source>
        <dbReference type="Proteomes" id="UP000663846"/>
    </source>
</evidence>
<feature type="compositionally biased region" description="Polar residues" evidence="2">
    <location>
        <begin position="758"/>
        <end position="767"/>
    </location>
</feature>
<protein>
    <recommendedName>
        <fullName evidence="5">RNI-like protein</fullName>
    </recommendedName>
</protein>
<feature type="compositionally biased region" description="Pro residues" evidence="2">
    <location>
        <begin position="243"/>
        <end position="255"/>
    </location>
</feature>
<reference evidence="3" key="1">
    <citation type="submission" date="2021-01" db="EMBL/GenBank/DDBJ databases">
        <authorList>
            <person name="Kaushik A."/>
        </authorList>
    </citation>
    <scope>NUCLEOTIDE SEQUENCE</scope>
    <source>
        <strain evidence="3">AG1-1C</strain>
    </source>
</reference>
<accession>A0A8H3GBG1</accession>
<comment type="caution">
    <text evidence="3">The sequence shown here is derived from an EMBL/GenBank/DDBJ whole genome shotgun (WGS) entry which is preliminary data.</text>
</comment>
<feature type="compositionally biased region" description="Low complexity" evidence="2">
    <location>
        <begin position="306"/>
        <end position="354"/>
    </location>
</feature>
<dbReference type="SMART" id="SM00368">
    <property type="entry name" value="LRR_RI"/>
    <property type="match status" value="6"/>
</dbReference>
<dbReference type="Proteomes" id="UP000663846">
    <property type="component" value="Unassembled WGS sequence"/>
</dbReference>
<dbReference type="PANTHER" id="PTHR24111:SF0">
    <property type="entry name" value="LEUCINE-RICH REPEAT-CONTAINING PROTEIN"/>
    <property type="match status" value="1"/>
</dbReference>
<feature type="region of interest" description="Disordered" evidence="2">
    <location>
        <begin position="1217"/>
        <end position="1251"/>
    </location>
</feature>
<name>A0A8H3GBG1_9AGAM</name>
<dbReference type="InterPro" id="IPR052201">
    <property type="entry name" value="LRR-containing_regulator"/>
</dbReference>
<feature type="region of interest" description="Disordered" evidence="2">
    <location>
        <begin position="598"/>
        <end position="631"/>
    </location>
</feature>
<organism evidence="3 4">
    <name type="scientific">Rhizoctonia solani</name>
    <dbReference type="NCBI Taxonomy" id="456999"/>
    <lineage>
        <taxon>Eukaryota</taxon>
        <taxon>Fungi</taxon>
        <taxon>Dikarya</taxon>
        <taxon>Basidiomycota</taxon>
        <taxon>Agaricomycotina</taxon>
        <taxon>Agaricomycetes</taxon>
        <taxon>Cantharellales</taxon>
        <taxon>Ceratobasidiaceae</taxon>
        <taxon>Rhizoctonia</taxon>
    </lineage>
</organism>
<feature type="compositionally biased region" description="Low complexity" evidence="2">
    <location>
        <begin position="653"/>
        <end position="667"/>
    </location>
</feature>
<feature type="compositionally biased region" description="Low complexity" evidence="2">
    <location>
        <begin position="721"/>
        <end position="735"/>
    </location>
</feature>
<feature type="compositionally biased region" description="Acidic residues" evidence="2">
    <location>
        <begin position="1237"/>
        <end position="1251"/>
    </location>
</feature>
<evidence type="ECO:0000256" key="1">
    <source>
        <dbReference type="ARBA" id="ARBA00022737"/>
    </source>
</evidence>
<evidence type="ECO:0000256" key="2">
    <source>
        <dbReference type="SAM" id="MobiDB-lite"/>
    </source>
</evidence>
<dbReference type="Pfam" id="PF13516">
    <property type="entry name" value="LRR_6"/>
    <property type="match status" value="5"/>
</dbReference>
<feature type="compositionally biased region" description="Basic and acidic residues" evidence="2">
    <location>
        <begin position="1217"/>
        <end position="1236"/>
    </location>
</feature>
<feature type="region of interest" description="Disordered" evidence="2">
    <location>
        <begin position="278"/>
        <end position="369"/>
    </location>
</feature>
<dbReference type="Gene3D" id="3.80.10.10">
    <property type="entry name" value="Ribonuclease Inhibitor"/>
    <property type="match status" value="3"/>
</dbReference>
<dbReference type="PROSITE" id="PS51450">
    <property type="entry name" value="LRR"/>
    <property type="match status" value="1"/>
</dbReference>
<feature type="compositionally biased region" description="Polar residues" evidence="2">
    <location>
        <begin position="501"/>
        <end position="531"/>
    </location>
</feature>
<gene>
    <name evidence="3" type="ORF">RDB_LOCUS137129</name>
</gene>
<dbReference type="AlphaFoldDB" id="A0A8H3GBG1"/>
<feature type="region of interest" description="Disordered" evidence="2">
    <location>
        <begin position="466"/>
        <end position="571"/>
    </location>
</feature>
<feature type="region of interest" description="Disordered" evidence="2">
    <location>
        <begin position="242"/>
        <end position="262"/>
    </location>
</feature>